<dbReference type="AlphaFoldDB" id="A0A9Q1DC91"/>
<evidence type="ECO:0000313" key="3">
    <source>
        <dbReference type="Proteomes" id="UP001152803"/>
    </source>
</evidence>
<organism evidence="2 3">
    <name type="scientific">Conger conger</name>
    <name type="common">Conger eel</name>
    <name type="synonym">Muraena conger</name>
    <dbReference type="NCBI Taxonomy" id="82655"/>
    <lineage>
        <taxon>Eukaryota</taxon>
        <taxon>Metazoa</taxon>
        <taxon>Chordata</taxon>
        <taxon>Craniata</taxon>
        <taxon>Vertebrata</taxon>
        <taxon>Euteleostomi</taxon>
        <taxon>Actinopterygii</taxon>
        <taxon>Neopterygii</taxon>
        <taxon>Teleostei</taxon>
        <taxon>Anguilliformes</taxon>
        <taxon>Congridae</taxon>
        <taxon>Conger</taxon>
    </lineage>
</organism>
<name>A0A9Q1DC91_CONCO</name>
<feature type="region of interest" description="Disordered" evidence="1">
    <location>
        <begin position="110"/>
        <end position="130"/>
    </location>
</feature>
<sequence>MREVRVECRFHSRPPVSRVCVCVYVCVYVRACVSVSMCVCMCVRVCVCTRVCLCVCVCACVCLRLRIPTRDAQDGTHAKLSKLRDGAVTRARLSHVLPLALCGFTGWGEREGERERGGEGGRRERDCFRQ</sequence>
<reference evidence="2" key="1">
    <citation type="journal article" date="2023" name="Science">
        <title>Genome structures resolve the early diversification of teleost fishes.</title>
        <authorList>
            <person name="Parey E."/>
            <person name="Louis A."/>
            <person name="Montfort J."/>
            <person name="Bouchez O."/>
            <person name="Roques C."/>
            <person name="Iampietro C."/>
            <person name="Lluch J."/>
            <person name="Castinel A."/>
            <person name="Donnadieu C."/>
            <person name="Desvignes T."/>
            <person name="Floi Bucao C."/>
            <person name="Jouanno E."/>
            <person name="Wen M."/>
            <person name="Mejri S."/>
            <person name="Dirks R."/>
            <person name="Jansen H."/>
            <person name="Henkel C."/>
            <person name="Chen W.J."/>
            <person name="Zahm M."/>
            <person name="Cabau C."/>
            <person name="Klopp C."/>
            <person name="Thompson A.W."/>
            <person name="Robinson-Rechavi M."/>
            <person name="Braasch I."/>
            <person name="Lecointre G."/>
            <person name="Bobe J."/>
            <person name="Postlethwait J.H."/>
            <person name="Berthelot C."/>
            <person name="Roest Crollius H."/>
            <person name="Guiguen Y."/>
        </authorList>
    </citation>
    <scope>NUCLEOTIDE SEQUENCE</scope>
    <source>
        <strain evidence="2">Concon-B</strain>
    </source>
</reference>
<gene>
    <name evidence="2" type="ORF">COCON_G00148850</name>
</gene>
<evidence type="ECO:0000313" key="2">
    <source>
        <dbReference type="EMBL" id="KAJ8265786.1"/>
    </source>
</evidence>
<protein>
    <submittedName>
        <fullName evidence="2">Uncharacterized protein</fullName>
    </submittedName>
</protein>
<proteinExistence type="predicted"/>
<keyword evidence="3" id="KW-1185">Reference proteome</keyword>
<accession>A0A9Q1DC91</accession>
<evidence type="ECO:0000256" key="1">
    <source>
        <dbReference type="SAM" id="MobiDB-lite"/>
    </source>
</evidence>
<comment type="caution">
    <text evidence="2">The sequence shown here is derived from an EMBL/GenBank/DDBJ whole genome shotgun (WGS) entry which is preliminary data.</text>
</comment>
<dbReference type="EMBL" id="JAFJMO010000010">
    <property type="protein sequence ID" value="KAJ8265786.1"/>
    <property type="molecule type" value="Genomic_DNA"/>
</dbReference>
<dbReference type="Proteomes" id="UP001152803">
    <property type="component" value="Unassembled WGS sequence"/>
</dbReference>